<evidence type="ECO:0000256" key="4">
    <source>
        <dbReference type="HAMAP-Rule" id="MF_00329"/>
    </source>
</evidence>
<dbReference type="InterPro" id="IPR036227">
    <property type="entry name" value="Ribosomal_uL15/eL18_sf"/>
</dbReference>
<gene>
    <name evidence="4" type="primary">rpl18e</name>
    <name evidence="6" type="ORF">BXU00_01825</name>
</gene>
<dbReference type="EMBL" id="MWMI01000002">
    <property type="protein sequence ID" value="RIB35484.1"/>
    <property type="molecule type" value="Genomic_DNA"/>
</dbReference>
<name>A0A397WN25_9ARCH</name>
<organism evidence="6 7">
    <name type="scientific">Candidatus Nanoclepta minutus</name>
    <dbReference type="NCBI Taxonomy" id="1940235"/>
    <lineage>
        <taxon>Archaea</taxon>
        <taxon>Nanobdellota</taxon>
        <taxon>Candidatus Nanoclepta</taxon>
    </lineage>
</organism>
<comment type="caution">
    <text evidence="6">The sequence shown here is derived from an EMBL/GenBank/DDBJ whole genome shotgun (WGS) entry which is preliminary data.</text>
</comment>
<dbReference type="Pfam" id="PF00828">
    <property type="entry name" value="Ribosomal_L27A"/>
    <property type="match status" value="1"/>
</dbReference>
<dbReference type="PANTHER" id="PTHR10934">
    <property type="entry name" value="60S RIBOSOMAL PROTEIN L18"/>
    <property type="match status" value="1"/>
</dbReference>
<dbReference type="Gene3D" id="3.100.10.10">
    <property type="match status" value="1"/>
</dbReference>
<dbReference type="GO" id="GO:0006412">
    <property type="term" value="P:translation"/>
    <property type="evidence" value="ECO:0007669"/>
    <property type="project" value="UniProtKB-UniRule"/>
</dbReference>
<evidence type="ECO:0000313" key="6">
    <source>
        <dbReference type="EMBL" id="RIB35484.1"/>
    </source>
</evidence>
<evidence type="ECO:0000256" key="2">
    <source>
        <dbReference type="ARBA" id="ARBA00022980"/>
    </source>
</evidence>
<dbReference type="GO" id="GO:0003735">
    <property type="term" value="F:structural constituent of ribosome"/>
    <property type="evidence" value="ECO:0007669"/>
    <property type="project" value="InterPro"/>
</dbReference>
<dbReference type="NCBIfam" id="NF003079">
    <property type="entry name" value="PRK04005.1"/>
    <property type="match status" value="1"/>
</dbReference>
<dbReference type="InterPro" id="IPR000039">
    <property type="entry name" value="Ribosomal_eL18"/>
</dbReference>
<comment type="similarity">
    <text evidence="1 4">Belongs to the eukaryotic ribosomal protein eL18 family.</text>
</comment>
<dbReference type="AlphaFoldDB" id="A0A397WN25"/>
<dbReference type="Proteomes" id="UP000266622">
    <property type="component" value="Unassembled WGS sequence"/>
</dbReference>
<evidence type="ECO:0000256" key="1">
    <source>
        <dbReference type="ARBA" id="ARBA00006815"/>
    </source>
</evidence>
<evidence type="ECO:0000313" key="7">
    <source>
        <dbReference type="Proteomes" id="UP000266622"/>
    </source>
</evidence>
<dbReference type="PROSITE" id="PS00475">
    <property type="entry name" value="RIBOSOMAL_L15"/>
    <property type="match status" value="1"/>
</dbReference>
<keyword evidence="2 4" id="KW-0689">Ribosomal protein</keyword>
<evidence type="ECO:0000259" key="5">
    <source>
        <dbReference type="Pfam" id="PF00828"/>
    </source>
</evidence>
<dbReference type="GO" id="GO:0003723">
    <property type="term" value="F:RNA binding"/>
    <property type="evidence" value="ECO:0007669"/>
    <property type="project" value="TreeGrafter"/>
</dbReference>
<protein>
    <recommendedName>
        <fullName evidence="4">Large ribosomal subunit protein eL18</fullName>
    </recommendedName>
</protein>
<feature type="domain" description="Large ribosomal subunit protein uL15/eL18" evidence="5">
    <location>
        <begin position="48"/>
        <end position="101"/>
    </location>
</feature>
<reference evidence="6 7" key="1">
    <citation type="journal article" date="2018" name="Syst. Appl. Microbiol.">
        <title>A new symbiotic nanoarchaeote (Candidatus Nanoclepta minutus) and its host (Zestosphaera tikiterensis gen. nov., sp. nov.) from a New Zealand hot spring.</title>
        <authorList>
            <person name="St John E."/>
            <person name="Liu Y."/>
            <person name="Podar M."/>
            <person name="Stott M.B."/>
            <person name="Meneghin J."/>
            <person name="Chen Z."/>
            <person name="Lagutin K."/>
            <person name="Mitchell K."/>
            <person name="Reysenbach A.L."/>
        </authorList>
    </citation>
    <scope>NUCLEOTIDE SEQUENCE [LARGE SCALE GENOMIC DNA]</scope>
    <source>
        <strain evidence="6">NZ3</strain>
    </source>
</reference>
<dbReference type="PANTHER" id="PTHR10934:SF2">
    <property type="entry name" value="LARGE RIBOSOMAL SUBUNIT PROTEIN EL18"/>
    <property type="match status" value="1"/>
</dbReference>
<evidence type="ECO:0000256" key="3">
    <source>
        <dbReference type="ARBA" id="ARBA00023274"/>
    </source>
</evidence>
<dbReference type="GO" id="GO:0022625">
    <property type="term" value="C:cytosolic large ribosomal subunit"/>
    <property type="evidence" value="ECO:0007669"/>
    <property type="project" value="TreeGrafter"/>
</dbReference>
<dbReference type="InterPro" id="IPR021131">
    <property type="entry name" value="Ribosomal_uL15/eL18"/>
</dbReference>
<dbReference type="InterPro" id="IPR022947">
    <property type="entry name" value="Ribosomal_eL18_arc"/>
</dbReference>
<sequence>MVKRTGPTNVYLRKLSHILKKSGKESGARIWIYTSDLLSKPTRERVEVNVGKINRLAKDGDIVLVPGKVLGGGKINKKIVIAAWKFSENAVEKIREAGAEAISIEELLRRNPKGSNVKIII</sequence>
<accession>A0A397WN25</accession>
<dbReference type="HAMAP" id="MF_00329">
    <property type="entry name" value="Ribosomal_eL18"/>
    <property type="match status" value="1"/>
</dbReference>
<dbReference type="SUPFAM" id="SSF52080">
    <property type="entry name" value="Ribosomal proteins L15p and L18e"/>
    <property type="match status" value="1"/>
</dbReference>
<proteinExistence type="inferred from homology"/>
<dbReference type="InterPro" id="IPR001196">
    <property type="entry name" value="Ribosomal_uL15_CS"/>
</dbReference>
<keyword evidence="3 4" id="KW-0687">Ribonucleoprotein</keyword>